<proteinExistence type="predicted"/>
<comment type="caution">
    <text evidence="2">The sequence shown here is derived from an EMBL/GenBank/DDBJ whole genome shotgun (WGS) entry which is preliminary data.</text>
</comment>
<sequence>MKTAKLIAGLCLLLADLSQAAPLPAYQLTDLGTLGGAESQAMGLNDLGQVVGWSTRNNRPECLASEQNAPCRYGFVWQQGQMQDLGHAHPDAERTYVVEINDDGIMVGYETDYYPLSGSITRPIKGDKQGLTLLAVAHENGGGQAEDINRQGEIVGWSYDEQGQQNLTVWHGKEMQLHAMDKEYYRRGLGINDSGNLVGYQYRPYSFRPNSALLYQHHVVSQLSDQSEVWSEAKDINNLGMVAGELASGPHRPPLAALWLPLLGGEMQTLELGTLKNYSASSLRGINDQGVAVGQAWDEDGHARAIIVLQGKLIDLNTLVSSQWPLISAEDINNYGQIAATALVNNQMRAVLLTQSPNQGDPLCRSSRKACRHRIPQ</sequence>
<keyword evidence="1" id="KW-0732">Signal</keyword>
<evidence type="ECO:0000313" key="3">
    <source>
        <dbReference type="Proteomes" id="UP001501757"/>
    </source>
</evidence>
<dbReference type="Proteomes" id="UP001501757">
    <property type="component" value="Unassembled WGS sequence"/>
</dbReference>
<organism evidence="2 3">
    <name type="scientific">Bowmanella denitrificans</name>
    <dbReference type="NCBI Taxonomy" id="366582"/>
    <lineage>
        <taxon>Bacteria</taxon>
        <taxon>Pseudomonadati</taxon>
        <taxon>Pseudomonadota</taxon>
        <taxon>Gammaproteobacteria</taxon>
        <taxon>Alteromonadales</taxon>
        <taxon>Alteromonadaceae</taxon>
        <taxon>Bowmanella</taxon>
    </lineage>
</organism>
<name>A0ABN0X475_9ALTE</name>
<reference evidence="2 3" key="1">
    <citation type="journal article" date="2019" name="Int. J. Syst. Evol. Microbiol.">
        <title>The Global Catalogue of Microorganisms (GCM) 10K type strain sequencing project: providing services to taxonomists for standard genome sequencing and annotation.</title>
        <authorList>
            <consortium name="The Broad Institute Genomics Platform"/>
            <consortium name="The Broad Institute Genome Sequencing Center for Infectious Disease"/>
            <person name="Wu L."/>
            <person name="Ma J."/>
        </authorList>
    </citation>
    <scope>NUCLEOTIDE SEQUENCE [LARGE SCALE GENOMIC DNA]</scope>
    <source>
        <strain evidence="2 3">JCM 13378</strain>
    </source>
</reference>
<feature type="chain" id="PRO_5045822393" evidence="1">
    <location>
        <begin position="21"/>
        <end position="377"/>
    </location>
</feature>
<dbReference type="EMBL" id="BAAAEI010000008">
    <property type="protein sequence ID" value="GAA0354694.1"/>
    <property type="molecule type" value="Genomic_DNA"/>
</dbReference>
<feature type="signal peptide" evidence="1">
    <location>
        <begin position="1"/>
        <end position="20"/>
    </location>
</feature>
<dbReference type="InterPro" id="IPR014262">
    <property type="entry name" value="HAF_rpt"/>
</dbReference>
<evidence type="ECO:0000313" key="2">
    <source>
        <dbReference type="EMBL" id="GAA0354694.1"/>
    </source>
</evidence>
<protein>
    <submittedName>
        <fullName evidence="2">Uncharacterized protein</fullName>
    </submittedName>
</protein>
<keyword evidence="3" id="KW-1185">Reference proteome</keyword>
<gene>
    <name evidence="2" type="ORF">GCM10009092_18730</name>
</gene>
<dbReference type="RefSeq" id="WP_102797279.1">
    <property type="nucleotide sequence ID" value="NZ_BAAAEI010000008.1"/>
</dbReference>
<evidence type="ECO:0000256" key="1">
    <source>
        <dbReference type="SAM" id="SignalP"/>
    </source>
</evidence>
<dbReference type="NCBIfam" id="TIGR02913">
    <property type="entry name" value="HAF_rpt"/>
    <property type="match status" value="1"/>
</dbReference>
<accession>A0ABN0X475</accession>